<sequence>MEESHKEVEGLTAAAAEGGEGKGRIRIPGLNMDTLASAMERVKALARSCEERIRGGLWKRAAGTDDDSDHPRDDPIDILKRLQREAFFELMKLRDRQEKVERMLAFQKTSKGSPFREDGTHMKGFVDVTGALSFAVTDDQEMADVLNIAGIRTGVNSRFIFETVARQKDTLMAEFVASQDRPGYLGDVPGSPLTLSKALYSANISDRISLILIPLGARCRDFGFGSNLLQFQGFAEPSSFEPPLLSQCLGCATGLRVKCSNITASVAQSVSRLDMQLFSSVRRCLGTFGQVNCEILDGTTVSLLGLWQMPRSSSQPTRNGTLAVRTVGLGPHASSQTDAGHTSSIVARGQMDNVSSGSVAVMLESELDESSRIRGWVELLKSDFKSLQWALSISDTPEDEVGWGLTIGGNIGGDRKRVQLEGYLKFGLGRRFSLQPGLVYTLDGSSQFPAMAIRASWTM</sequence>
<reference evidence="2" key="1">
    <citation type="submission" date="2015-07" db="EMBL/GenBank/DDBJ databases">
        <title>Transcriptome Assembly of Anthurium amnicola.</title>
        <authorList>
            <person name="Suzuki J."/>
        </authorList>
    </citation>
    <scope>NUCLEOTIDE SEQUENCE</scope>
</reference>
<dbReference type="EMBL" id="GDJX01016192">
    <property type="protein sequence ID" value="JAT51744.1"/>
    <property type="molecule type" value="Transcribed_RNA"/>
</dbReference>
<name>A0A1D1YAW0_9ARAE</name>
<gene>
    <name evidence="2" type="primary">PVII</name>
    <name evidence="2" type="ORF">g.48807</name>
</gene>
<protein>
    <submittedName>
        <fullName evidence="2">Major core protein</fullName>
    </submittedName>
</protein>
<evidence type="ECO:0000256" key="1">
    <source>
        <dbReference type="SAM" id="MobiDB-lite"/>
    </source>
</evidence>
<evidence type="ECO:0000313" key="2">
    <source>
        <dbReference type="EMBL" id="JAT51744.1"/>
    </source>
</evidence>
<dbReference type="PANTHER" id="PTHR35097">
    <property type="entry name" value="GDSL ESTERASE/LIPASE"/>
    <property type="match status" value="1"/>
</dbReference>
<dbReference type="PANTHER" id="PTHR35097:SF1">
    <property type="entry name" value="GDSL ESTERASE_LIPASE"/>
    <property type="match status" value="1"/>
</dbReference>
<proteinExistence type="predicted"/>
<organism evidence="2">
    <name type="scientific">Anthurium amnicola</name>
    <dbReference type="NCBI Taxonomy" id="1678845"/>
    <lineage>
        <taxon>Eukaryota</taxon>
        <taxon>Viridiplantae</taxon>
        <taxon>Streptophyta</taxon>
        <taxon>Embryophyta</taxon>
        <taxon>Tracheophyta</taxon>
        <taxon>Spermatophyta</taxon>
        <taxon>Magnoliopsida</taxon>
        <taxon>Liliopsida</taxon>
        <taxon>Araceae</taxon>
        <taxon>Pothoideae</taxon>
        <taxon>Potheae</taxon>
        <taxon>Anthurium</taxon>
    </lineage>
</organism>
<feature type="region of interest" description="Disordered" evidence="1">
    <location>
        <begin position="1"/>
        <end position="22"/>
    </location>
</feature>
<dbReference type="AlphaFoldDB" id="A0A1D1YAW0"/>
<accession>A0A1D1YAW0</accession>